<dbReference type="EMBL" id="JAULSX010000003">
    <property type="protein sequence ID" value="KAK3495113.1"/>
    <property type="molecule type" value="Genomic_DNA"/>
</dbReference>
<feature type="region of interest" description="Disordered" evidence="1">
    <location>
        <begin position="138"/>
        <end position="163"/>
    </location>
</feature>
<name>A0AAJ0IAZ0_9PEZI</name>
<protein>
    <submittedName>
        <fullName evidence="3">Uncharacterized protein</fullName>
    </submittedName>
</protein>
<feature type="transmembrane region" description="Helical" evidence="2">
    <location>
        <begin position="99"/>
        <end position="124"/>
    </location>
</feature>
<sequence>MPRVFAVGIKLSNRNLGPPNLHTQLQKHSSKMNDTVPIALEASNADFQTQTLILVIIGWVFIGYLWFWHRSTKVWVRCNGNINTFTNVPELTQRTRITAICLASIVFLGVWPIDVLGCIVLRVLHADNNEQGLQKTLPITRSQHELPPPPYDGGGARSASYIT</sequence>
<dbReference type="GeneID" id="87875794"/>
<keyword evidence="2" id="KW-1133">Transmembrane helix</keyword>
<keyword evidence="4" id="KW-1185">Reference proteome</keyword>
<gene>
    <name evidence="3" type="ORF">B0T23DRAFT_395160</name>
</gene>
<evidence type="ECO:0000313" key="3">
    <source>
        <dbReference type="EMBL" id="KAK3495113.1"/>
    </source>
</evidence>
<keyword evidence="2" id="KW-0812">Transmembrane</keyword>
<organism evidence="3 4">
    <name type="scientific">Neurospora hispaniola</name>
    <dbReference type="NCBI Taxonomy" id="588809"/>
    <lineage>
        <taxon>Eukaryota</taxon>
        <taxon>Fungi</taxon>
        <taxon>Dikarya</taxon>
        <taxon>Ascomycota</taxon>
        <taxon>Pezizomycotina</taxon>
        <taxon>Sordariomycetes</taxon>
        <taxon>Sordariomycetidae</taxon>
        <taxon>Sordariales</taxon>
        <taxon>Sordariaceae</taxon>
        <taxon>Neurospora</taxon>
    </lineage>
</organism>
<accession>A0AAJ0IAZ0</accession>
<dbReference type="Proteomes" id="UP001285908">
    <property type="component" value="Unassembled WGS sequence"/>
</dbReference>
<dbReference type="RefSeq" id="XP_062694542.1">
    <property type="nucleotide sequence ID" value="XM_062838172.1"/>
</dbReference>
<reference evidence="3 4" key="1">
    <citation type="journal article" date="2023" name="Mol. Phylogenet. Evol.">
        <title>Genome-scale phylogeny and comparative genomics of the fungal order Sordariales.</title>
        <authorList>
            <person name="Hensen N."/>
            <person name="Bonometti L."/>
            <person name="Westerberg I."/>
            <person name="Brannstrom I.O."/>
            <person name="Guillou S."/>
            <person name="Cros-Aarteil S."/>
            <person name="Calhoun S."/>
            <person name="Haridas S."/>
            <person name="Kuo A."/>
            <person name="Mondo S."/>
            <person name="Pangilinan J."/>
            <person name="Riley R."/>
            <person name="LaButti K."/>
            <person name="Andreopoulos B."/>
            <person name="Lipzen A."/>
            <person name="Chen C."/>
            <person name="Yan M."/>
            <person name="Daum C."/>
            <person name="Ng V."/>
            <person name="Clum A."/>
            <person name="Steindorff A."/>
            <person name="Ohm R.A."/>
            <person name="Martin F."/>
            <person name="Silar P."/>
            <person name="Natvig D.O."/>
            <person name="Lalanne C."/>
            <person name="Gautier V."/>
            <person name="Ament-Velasquez S.L."/>
            <person name="Kruys A."/>
            <person name="Hutchinson M.I."/>
            <person name="Powell A.J."/>
            <person name="Barry K."/>
            <person name="Miller A.N."/>
            <person name="Grigoriev I.V."/>
            <person name="Debuchy R."/>
            <person name="Gladieux P."/>
            <person name="Hiltunen Thoren M."/>
            <person name="Johannesson H."/>
        </authorList>
    </citation>
    <scope>NUCLEOTIDE SEQUENCE [LARGE SCALE GENOMIC DNA]</scope>
    <source>
        <strain evidence="3 4">FGSC 10403</strain>
    </source>
</reference>
<evidence type="ECO:0000256" key="2">
    <source>
        <dbReference type="SAM" id="Phobius"/>
    </source>
</evidence>
<keyword evidence="2" id="KW-0472">Membrane</keyword>
<dbReference type="AlphaFoldDB" id="A0AAJ0IAZ0"/>
<feature type="transmembrane region" description="Helical" evidence="2">
    <location>
        <begin position="47"/>
        <end position="67"/>
    </location>
</feature>
<evidence type="ECO:0000313" key="4">
    <source>
        <dbReference type="Proteomes" id="UP001285908"/>
    </source>
</evidence>
<proteinExistence type="predicted"/>
<evidence type="ECO:0000256" key="1">
    <source>
        <dbReference type="SAM" id="MobiDB-lite"/>
    </source>
</evidence>
<comment type="caution">
    <text evidence="3">The sequence shown here is derived from an EMBL/GenBank/DDBJ whole genome shotgun (WGS) entry which is preliminary data.</text>
</comment>